<dbReference type="PROSITE" id="PS50405">
    <property type="entry name" value="GST_CTER"/>
    <property type="match status" value="1"/>
</dbReference>
<dbReference type="EMBL" id="CP092869">
    <property type="protein sequence ID" value="UYV70174.1"/>
    <property type="molecule type" value="Genomic_DNA"/>
</dbReference>
<dbReference type="Gene3D" id="1.20.1050.10">
    <property type="match status" value="1"/>
</dbReference>
<dbReference type="SUPFAM" id="SSF47616">
    <property type="entry name" value="GST C-terminal domain-like"/>
    <property type="match status" value="1"/>
</dbReference>
<dbReference type="InterPro" id="IPR010987">
    <property type="entry name" value="Glutathione-S-Trfase_C-like"/>
</dbReference>
<proteinExistence type="predicted"/>
<reference evidence="2 3" key="1">
    <citation type="submission" date="2022-01" db="EMBL/GenBank/DDBJ databases">
        <title>A chromosomal length assembly of Cordylochernes scorpioides.</title>
        <authorList>
            <person name="Zeh D."/>
            <person name="Zeh J."/>
        </authorList>
    </citation>
    <scope>NUCLEOTIDE SEQUENCE [LARGE SCALE GENOMIC DNA]</scope>
    <source>
        <strain evidence="2">IN4F17</strain>
        <tissue evidence="2">Whole Body</tissue>
    </source>
</reference>
<evidence type="ECO:0000313" key="2">
    <source>
        <dbReference type="EMBL" id="UYV70174.1"/>
    </source>
</evidence>
<dbReference type="Proteomes" id="UP001235939">
    <property type="component" value="Chromosome 07"/>
</dbReference>
<dbReference type="InterPro" id="IPR034335">
    <property type="entry name" value="PGES2_C"/>
</dbReference>
<dbReference type="CDD" id="cd03197">
    <property type="entry name" value="GST_C_mPGES2"/>
    <property type="match status" value="1"/>
</dbReference>
<dbReference type="PANTHER" id="PTHR12782:SF5">
    <property type="entry name" value="PROSTAGLANDIN E SYNTHASE 2"/>
    <property type="match status" value="1"/>
</dbReference>
<accession>A0ABY6KN81</accession>
<evidence type="ECO:0000313" key="3">
    <source>
        <dbReference type="Proteomes" id="UP001235939"/>
    </source>
</evidence>
<gene>
    <name evidence="2" type="ORF">LAZ67_7002078</name>
</gene>
<protein>
    <submittedName>
        <fullName evidence="2">PTGES2</fullName>
    </submittedName>
</protein>
<sequence length="170" mass="19551">MSLCDREEHQWRQWVDDTLVHLIAPNIYRSPVEAYSSLAYFRQALGENSMEHVPKEDDSRRFIQFLSSPVTQSLCRHHIEGNEREALHKALAHWSRAVGKSRSYMGGTSPNLSDLAVFGVLNSIEGCQAFKEVVAKNMELKSWYQRMQDLVENQAGLYSLPQTFHKKTPN</sequence>
<keyword evidence="3" id="KW-1185">Reference proteome</keyword>
<dbReference type="PANTHER" id="PTHR12782">
    <property type="entry name" value="MICROSOMAL PROSTAGLANDIN E SYNTHASE-2"/>
    <property type="match status" value="1"/>
</dbReference>
<feature type="domain" description="GST C-terminal" evidence="1">
    <location>
        <begin position="4"/>
        <end position="170"/>
    </location>
</feature>
<name>A0ABY6KN81_9ARAC</name>
<organism evidence="2 3">
    <name type="scientific">Cordylochernes scorpioides</name>
    <dbReference type="NCBI Taxonomy" id="51811"/>
    <lineage>
        <taxon>Eukaryota</taxon>
        <taxon>Metazoa</taxon>
        <taxon>Ecdysozoa</taxon>
        <taxon>Arthropoda</taxon>
        <taxon>Chelicerata</taxon>
        <taxon>Arachnida</taxon>
        <taxon>Pseudoscorpiones</taxon>
        <taxon>Cheliferoidea</taxon>
        <taxon>Chernetidae</taxon>
        <taxon>Cordylochernes</taxon>
    </lineage>
</organism>
<dbReference type="InterPro" id="IPR036282">
    <property type="entry name" value="Glutathione-S-Trfase_C_sf"/>
</dbReference>
<evidence type="ECO:0000259" key="1">
    <source>
        <dbReference type="PROSITE" id="PS50405"/>
    </source>
</evidence>